<proteinExistence type="predicted"/>
<comment type="caution">
    <text evidence="1">The sequence shown here is derived from an EMBL/GenBank/DDBJ whole genome shotgun (WGS) entry which is preliminary data.</text>
</comment>
<dbReference type="Proteomes" id="UP000177947">
    <property type="component" value="Unassembled WGS sequence"/>
</dbReference>
<accession>A0A1F5C5S1</accession>
<protein>
    <submittedName>
        <fullName evidence="1">Uncharacterized protein</fullName>
    </submittedName>
</protein>
<reference evidence="1 2" key="1">
    <citation type="journal article" date="2016" name="Nat. Commun.">
        <title>Thousands of microbial genomes shed light on interconnected biogeochemical processes in an aquifer system.</title>
        <authorList>
            <person name="Anantharaman K."/>
            <person name="Brown C.T."/>
            <person name="Hug L.A."/>
            <person name="Sharon I."/>
            <person name="Castelle C.J."/>
            <person name="Probst A.J."/>
            <person name="Thomas B.C."/>
            <person name="Singh A."/>
            <person name="Wilkins M.J."/>
            <person name="Karaoz U."/>
            <person name="Brodie E.L."/>
            <person name="Williams K.H."/>
            <person name="Hubbard S.S."/>
            <person name="Banfield J.F."/>
        </authorList>
    </citation>
    <scope>NUCLEOTIDE SEQUENCE [LARGE SCALE GENOMIC DNA]</scope>
</reference>
<evidence type="ECO:0000313" key="1">
    <source>
        <dbReference type="EMBL" id="OGD38226.1"/>
    </source>
</evidence>
<name>A0A1F5C5S1_9BACT</name>
<gene>
    <name evidence="1" type="ORF">A2907_02590</name>
</gene>
<sequence length="93" mass="10258">MAERKNVYSEGEIKIILDEIKKEQDEGIALVLPAYKKAQNLYQSTSEVLVAVDNKGVFYNNINRGVKELFSQFVSNIAYNLKLGLGAGLSCSG</sequence>
<evidence type="ECO:0000313" key="2">
    <source>
        <dbReference type="Proteomes" id="UP000177947"/>
    </source>
</evidence>
<dbReference type="AlphaFoldDB" id="A0A1F5C5S1"/>
<organism evidence="1 2">
    <name type="scientific">Candidatus Azambacteria bacterium RIFCSPLOWO2_01_FULL_37_9</name>
    <dbReference type="NCBI Taxonomy" id="1797297"/>
    <lineage>
        <taxon>Bacteria</taxon>
        <taxon>Candidatus Azamiibacteriota</taxon>
    </lineage>
</organism>
<dbReference type="EMBL" id="MEYQ01000051">
    <property type="protein sequence ID" value="OGD38226.1"/>
    <property type="molecule type" value="Genomic_DNA"/>
</dbReference>